<dbReference type="Gene3D" id="6.10.340.10">
    <property type="match status" value="1"/>
</dbReference>
<dbReference type="SUPFAM" id="SSF55874">
    <property type="entry name" value="ATPase domain of HSP90 chaperone/DNA topoisomerase II/histidine kinase"/>
    <property type="match status" value="1"/>
</dbReference>
<dbReference type="Pfam" id="PF02518">
    <property type="entry name" value="HATPase_c"/>
    <property type="match status" value="1"/>
</dbReference>
<dbReference type="SMART" id="SM00387">
    <property type="entry name" value="HATPase_c"/>
    <property type="match status" value="1"/>
</dbReference>
<dbReference type="InterPro" id="IPR036097">
    <property type="entry name" value="HisK_dim/P_sf"/>
</dbReference>
<dbReference type="SUPFAM" id="SSF158472">
    <property type="entry name" value="HAMP domain-like"/>
    <property type="match status" value="1"/>
</dbReference>
<dbReference type="Pfam" id="PF00512">
    <property type="entry name" value="HisKA"/>
    <property type="match status" value="1"/>
</dbReference>
<evidence type="ECO:0000259" key="13">
    <source>
        <dbReference type="PROSITE" id="PS50885"/>
    </source>
</evidence>
<feature type="transmembrane region" description="Helical" evidence="11">
    <location>
        <begin position="86"/>
        <end position="110"/>
    </location>
</feature>
<dbReference type="EC" id="2.7.13.3" evidence="3"/>
<keyword evidence="9" id="KW-0902">Two-component regulatory system</keyword>
<evidence type="ECO:0000259" key="12">
    <source>
        <dbReference type="PROSITE" id="PS50109"/>
    </source>
</evidence>
<dbReference type="InterPro" id="IPR005467">
    <property type="entry name" value="His_kinase_dom"/>
</dbReference>
<evidence type="ECO:0000256" key="7">
    <source>
        <dbReference type="ARBA" id="ARBA00022777"/>
    </source>
</evidence>
<dbReference type="Gene3D" id="1.10.287.130">
    <property type="match status" value="1"/>
</dbReference>
<evidence type="ECO:0000256" key="4">
    <source>
        <dbReference type="ARBA" id="ARBA00022553"/>
    </source>
</evidence>
<dbReference type="SMART" id="SM00388">
    <property type="entry name" value="HisKA"/>
    <property type="match status" value="1"/>
</dbReference>
<keyword evidence="6 11" id="KW-0812">Transmembrane</keyword>
<keyword evidence="15" id="KW-1185">Reference proteome</keyword>
<dbReference type="GO" id="GO:0000155">
    <property type="term" value="F:phosphorelay sensor kinase activity"/>
    <property type="evidence" value="ECO:0007669"/>
    <property type="project" value="InterPro"/>
</dbReference>
<feature type="transmembrane region" description="Helical" evidence="11">
    <location>
        <begin position="12"/>
        <end position="32"/>
    </location>
</feature>
<dbReference type="SUPFAM" id="SSF47384">
    <property type="entry name" value="Homodimeric domain of signal transducing histidine kinase"/>
    <property type="match status" value="1"/>
</dbReference>
<dbReference type="PROSITE" id="PS50885">
    <property type="entry name" value="HAMP"/>
    <property type="match status" value="1"/>
</dbReference>
<evidence type="ECO:0000256" key="6">
    <source>
        <dbReference type="ARBA" id="ARBA00022692"/>
    </source>
</evidence>
<feature type="domain" description="HAMP" evidence="13">
    <location>
        <begin position="113"/>
        <end position="166"/>
    </location>
</feature>
<dbReference type="CDD" id="cd00075">
    <property type="entry name" value="HATPase"/>
    <property type="match status" value="1"/>
</dbReference>
<dbReference type="InterPro" id="IPR003661">
    <property type="entry name" value="HisK_dim/P_dom"/>
</dbReference>
<dbReference type="CDD" id="cd00082">
    <property type="entry name" value="HisKA"/>
    <property type="match status" value="1"/>
</dbReference>
<organism evidence="14 15">
    <name type="scientific">Amycolatopsis tolypomycina</name>
    <dbReference type="NCBI Taxonomy" id="208445"/>
    <lineage>
        <taxon>Bacteria</taxon>
        <taxon>Bacillati</taxon>
        <taxon>Actinomycetota</taxon>
        <taxon>Actinomycetes</taxon>
        <taxon>Pseudonocardiales</taxon>
        <taxon>Pseudonocardiaceae</taxon>
        <taxon>Amycolatopsis</taxon>
    </lineage>
</organism>
<evidence type="ECO:0000256" key="10">
    <source>
        <dbReference type="ARBA" id="ARBA00023136"/>
    </source>
</evidence>
<sequence length="384" mass="40829">MNGFSVRTKLTAWYGGLFLLAGLVLVVINYLLVQSTLPDPTRAALTTIGSADTLYGVQADTVVGGSPGVAVRLLSGSLDEYRSSTLSTLVVGSAIALVATAALAVLFGWLMAGRALRPLHDITSAARRLEAGKLDRRINLEGPPDELKELADTFDGMLDRLAESFDSQKRFVANASHELRTPLAVQRTLIEVAMAAPDVPPELKKLGTHLLHTNERSERMIEGLLVLARTDRGLHARTPVRLDEVVASVVRATSAQASSAGVTVETRLRPRTVAGDPVLLERLVTNLVVNAITYNASGGWVYVDVRGDPALEVRNSGPVVPPEAVPTLFEPFRRLGGAERTGDTRNAGLGLSIVRSVAQAHGGRAEAQPGRRGGLAVTVRLPPS</sequence>
<dbReference type="InterPro" id="IPR004358">
    <property type="entry name" value="Sig_transdc_His_kin-like_C"/>
</dbReference>
<keyword evidence="4" id="KW-0597">Phosphoprotein</keyword>
<dbReference type="STRING" id="208445.SAMN04489727_9004"/>
<evidence type="ECO:0000256" key="5">
    <source>
        <dbReference type="ARBA" id="ARBA00022679"/>
    </source>
</evidence>
<dbReference type="OrthoDB" id="9786919at2"/>
<dbReference type="PANTHER" id="PTHR45436:SF5">
    <property type="entry name" value="SENSOR HISTIDINE KINASE TRCS"/>
    <property type="match status" value="1"/>
</dbReference>
<dbReference type="AlphaFoldDB" id="A0A1H5CVI8"/>
<keyword evidence="5" id="KW-0808">Transferase</keyword>
<dbReference type="PANTHER" id="PTHR45436">
    <property type="entry name" value="SENSOR HISTIDINE KINASE YKOH"/>
    <property type="match status" value="1"/>
</dbReference>
<dbReference type="Gene3D" id="3.30.565.10">
    <property type="entry name" value="Histidine kinase-like ATPase, C-terminal domain"/>
    <property type="match status" value="1"/>
</dbReference>
<reference evidence="15" key="1">
    <citation type="submission" date="2016-10" db="EMBL/GenBank/DDBJ databases">
        <authorList>
            <person name="Varghese N."/>
            <person name="Submissions S."/>
        </authorList>
    </citation>
    <scope>NUCLEOTIDE SEQUENCE [LARGE SCALE GENOMIC DNA]</scope>
    <source>
        <strain evidence="15">DSM 44544</strain>
    </source>
</reference>
<name>A0A1H5CVI8_9PSEU</name>
<dbReference type="RefSeq" id="WP_091318428.1">
    <property type="nucleotide sequence ID" value="NZ_FNSO01000004.1"/>
</dbReference>
<dbReference type="InterPro" id="IPR036890">
    <property type="entry name" value="HATPase_C_sf"/>
</dbReference>
<dbReference type="Pfam" id="PF00672">
    <property type="entry name" value="HAMP"/>
    <property type="match status" value="1"/>
</dbReference>
<keyword evidence="7 14" id="KW-0418">Kinase</keyword>
<dbReference type="GO" id="GO:0005886">
    <property type="term" value="C:plasma membrane"/>
    <property type="evidence" value="ECO:0007669"/>
    <property type="project" value="UniProtKB-SubCell"/>
</dbReference>
<dbReference type="PROSITE" id="PS50109">
    <property type="entry name" value="HIS_KIN"/>
    <property type="match status" value="1"/>
</dbReference>
<dbReference type="InterPro" id="IPR003660">
    <property type="entry name" value="HAMP_dom"/>
</dbReference>
<evidence type="ECO:0000256" key="2">
    <source>
        <dbReference type="ARBA" id="ARBA00004236"/>
    </source>
</evidence>
<evidence type="ECO:0000256" key="3">
    <source>
        <dbReference type="ARBA" id="ARBA00012438"/>
    </source>
</evidence>
<evidence type="ECO:0000256" key="1">
    <source>
        <dbReference type="ARBA" id="ARBA00000085"/>
    </source>
</evidence>
<dbReference type="SMART" id="SM00304">
    <property type="entry name" value="HAMP"/>
    <property type="match status" value="1"/>
</dbReference>
<dbReference type="InterPro" id="IPR050428">
    <property type="entry name" value="TCS_sensor_his_kinase"/>
</dbReference>
<evidence type="ECO:0000256" key="11">
    <source>
        <dbReference type="SAM" id="Phobius"/>
    </source>
</evidence>
<evidence type="ECO:0000313" key="14">
    <source>
        <dbReference type="EMBL" id="SED70689.1"/>
    </source>
</evidence>
<proteinExistence type="predicted"/>
<evidence type="ECO:0000256" key="8">
    <source>
        <dbReference type="ARBA" id="ARBA00022989"/>
    </source>
</evidence>
<comment type="catalytic activity">
    <reaction evidence="1">
        <text>ATP + protein L-histidine = ADP + protein N-phospho-L-histidine.</text>
        <dbReference type="EC" id="2.7.13.3"/>
    </reaction>
</comment>
<dbReference type="CDD" id="cd06225">
    <property type="entry name" value="HAMP"/>
    <property type="match status" value="1"/>
</dbReference>
<protein>
    <recommendedName>
        <fullName evidence="3">histidine kinase</fullName>
        <ecNumber evidence="3">2.7.13.3</ecNumber>
    </recommendedName>
</protein>
<comment type="subcellular location">
    <subcellularLocation>
        <location evidence="2">Cell membrane</location>
    </subcellularLocation>
</comment>
<keyword evidence="8 11" id="KW-1133">Transmembrane helix</keyword>
<evidence type="ECO:0000313" key="15">
    <source>
        <dbReference type="Proteomes" id="UP000199622"/>
    </source>
</evidence>
<dbReference type="Proteomes" id="UP000199622">
    <property type="component" value="Unassembled WGS sequence"/>
</dbReference>
<gene>
    <name evidence="14" type="ORF">SAMN04489727_9004</name>
</gene>
<dbReference type="InterPro" id="IPR003594">
    <property type="entry name" value="HATPase_dom"/>
</dbReference>
<feature type="domain" description="Histidine kinase" evidence="12">
    <location>
        <begin position="174"/>
        <end position="384"/>
    </location>
</feature>
<dbReference type="PRINTS" id="PR00344">
    <property type="entry name" value="BCTRLSENSOR"/>
</dbReference>
<dbReference type="EMBL" id="FNSO01000004">
    <property type="protein sequence ID" value="SED70689.1"/>
    <property type="molecule type" value="Genomic_DNA"/>
</dbReference>
<accession>A0A1H5CVI8</accession>
<evidence type="ECO:0000256" key="9">
    <source>
        <dbReference type="ARBA" id="ARBA00023012"/>
    </source>
</evidence>
<keyword evidence="10 11" id="KW-0472">Membrane</keyword>